<evidence type="ECO:0000313" key="10">
    <source>
        <dbReference type="EMBL" id="OQE17771.1"/>
    </source>
</evidence>
<feature type="compositionally biased region" description="Low complexity" evidence="8">
    <location>
        <begin position="1062"/>
        <end position="1075"/>
    </location>
</feature>
<dbReference type="Proteomes" id="UP000191342">
    <property type="component" value="Unassembled WGS sequence"/>
</dbReference>
<dbReference type="GO" id="GO:0051028">
    <property type="term" value="P:mRNA transport"/>
    <property type="evidence" value="ECO:0007669"/>
    <property type="project" value="UniProtKB-KW"/>
</dbReference>
<evidence type="ECO:0000256" key="1">
    <source>
        <dbReference type="ARBA" id="ARBA00004567"/>
    </source>
</evidence>
<feature type="compositionally biased region" description="Polar residues" evidence="8">
    <location>
        <begin position="1076"/>
        <end position="1085"/>
    </location>
</feature>
<feature type="compositionally biased region" description="Polar residues" evidence="8">
    <location>
        <begin position="335"/>
        <end position="355"/>
    </location>
</feature>
<feature type="domain" description="RanBD1" evidence="9">
    <location>
        <begin position="1268"/>
        <end position="1333"/>
    </location>
</feature>
<sequence length="1374" mass="141857">MLKRGAQGPQGSKEDEGVFGMASTPDDKPHRATAAQLANRKIKDVRRRRAATPTTGGGAPDAASVNPFASVAPAAAPAPTQSTGFTFGQTQSQSFPGASSGPSQGGMFSSGTNGQAGGQVSFSFGAGPTSFGSAPSSNPFSVDTSFGGNTQSSTNGFNFGGFNTGNQSTPSFGGFGAQQNTSTPAKPALFGQSAAHMTSPADDSMQTSPDTKPKGASIFSTKPAAGPPALGNPFSNLSGQDAASNPFAPKITAPEKAVEKPAETQPFTPLFGSTPAASKPSDGDKPQPTVTNPFAPKVTAPEKAVEKPAETQPFKPLFGSTPAVSKPSDGDKPQPTVSNPFANLSGQPPTSSTNLFAPKTTPAEQTPAKPTEPAKPFGALFGSTPSSQPSGPASNIFAPKPTAEEPKASNPFANLSAPSSFGTLSSPKVTGTESAGKVTEAQPFKPIFGTPAASKVSEAGKDQTPAPAFGNMFSPKPAAENAAAKPVADQPFKSMFGSPAVSKVSEAEKEQTPSPAFGNMFSPKPVAESTGAKPVEDKPFKPMFGTPVAGKEQSAASNVFAPKVTSEEQTPVPAKTPQFGSMFGASPAPSKIGEGKTAQPTPSNPFANLSGQNAFSSPFAPKPTEQAAKPQAPSTSLFGASTAVDNNKLNKVNEVNRDNNIALNSSLSHPFTPGPKVSNEPQTEGATKTATPHVSFASTRDDKSSSCLPVPSSSSSLPSSSTTSTVSNTFTASDPDSLFPRPDHPVSIDYPEQPEDFDSMPLKRLFNEPNRDLLRERAQLLMKIGVLTESFKREVAKCDPMTDDIDEVLILYAELRRDLGVPIGTINPEEEAKRAAINKRDAAKEAAGGISPPRDAAKEAPVGASSPLGATKEVPNGVATPRIPTPPSFAPPGADDTRPGPSTKPFGGSTTSSKFAQSFSALAPAPVTTSGGSSPTSIASSATAPVSVAPAAPVAPVEPSPPAAAPAFEIPKFGSGATGADFAAQFKSASDKAIAEAKAKRKAEEFDSDEEDEAEWERKDEERQRQKRAQIEAAANKRPIFVPGVGFKFADDNTAPQNVEEPATSAAPATSATPSQLDSAGTVNPSPDLFPAFATPSAPEGANGASSVFSSSSSKPVPASQNIFGGLKPPSPKRKTGDESDSDEDSPAKKTKSSHNIFGGPMPTSQNIFGGKPPSPKRNAGDESDNDEDSPAKKTKSSHSIFGGPVPTSQNIFGGKPSAPVPAASTDSSAQPVMATLSAPPTQPPSTTTEEEDIEAGEIFDLTKGNGGEEEETVMFEDKSKVFKLESAWLPKGTGPVRVLKHPVTGRARVVARAEPSGNVTLNTLLKKDFDYKLTSNSVQFLVPNETGGLTHWAVRVKKERLNEFYELVNDIKN</sequence>
<evidence type="ECO:0000256" key="4">
    <source>
        <dbReference type="ARBA" id="ARBA00022927"/>
    </source>
</evidence>
<evidence type="ECO:0000256" key="7">
    <source>
        <dbReference type="ARBA" id="ARBA00023242"/>
    </source>
</evidence>
<feature type="compositionally biased region" description="Polar residues" evidence="8">
    <location>
        <begin position="908"/>
        <end position="920"/>
    </location>
</feature>
<keyword evidence="7" id="KW-0539">Nucleus</keyword>
<dbReference type="Pfam" id="PF00638">
    <property type="entry name" value="Ran_BP1"/>
    <property type="match status" value="1"/>
</dbReference>
<feature type="compositionally biased region" description="Polar residues" evidence="8">
    <location>
        <begin position="383"/>
        <end position="393"/>
    </location>
</feature>
<keyword evidence="2" id="KW-0813">Transport</keyword>
<feature type="compositionally biased region" description="Polar residues" evidence="8">
    <location>
        <begin position="632"/>
        <end position="650"/>
    </location>
</feature>
<evidence type="ECO:0000256" key="8">
    <source>
        <dbReference type="SAM" id="MobiDB-lite"/>
    </source>
</evidence>
<evidence type="ECO:0000259" key="9">
    <source>
        <dbReference type="PROSITE" id="PS50196"/>
    </source>
</evidence>
<feature type="compositionally biased region" description="Polar residues" evidence="8">
    <location>
        <begin position="658"/>
        <end position="669"/>
    </location>
</feature>
<gene>
    <name evidence="10" type="ORF">PENFLA_c023G02045</name>
</gene>
<feature type="compositionally biased region" description="Basic and acidic residues" evidence="8">
    <location>
        <begin position="989"/>
        <end position="1005"/>
    </location>
</feature>
<dbReference type="PANTHER" id="PTHR38697">
    <property type="entry name" value="NUCLEAR PORE COMPLEX PROTEIN SIMILAR TO S. CEREVISIAE NUP2 (EUROFUNG)"/>
    <property type="match status" value="1"/>
</dbReference>
<feature type="region of interest" description="Disordered" evidence="8">
    <location>
        <begin position="832"/>
        <end position="976"/>
    </location>
</feature>
<accession>A0A1V6SUT4</accession>
<feature type="compositionally biased region" description="Polar residues" evidence="8">
    <location>
        <begin position="679"/>
        <end position="698"/>
    </location>
</feature>
<comment type="subcellular location">
    <subcellularLocation>
        <location evidence="1">Nucleus</location>
        <location evidence="1">Nuclear pore complex</location>
    </subcellularLocation>
</comment>
<dbReference type="STRING" id="254877.A0A1V6SUT4"/>
<evidence type="ECO:0000313" key="11">
    <source>
        <dbReference type="Proteomes" id="UP000191342"/>
    </source>
</evidence>
<keyword evidence="11" id="KW-1185">Reference proteome</keyword>
<keyword evidence="5" id="KW-0811">Translocation</keyword>
<dbReference type="InterPro" id="IPR015007">
    <property type="entry name" value="NUP2/50/61"/>
</dbReference>
<dbReference type="OrthoDB" id="185618at2759"/>
<feature type="compositionally biased region" description="Polar residues" evidence="8">
    <location>
        <begin position="96"/>
        <end position="122"/>
    </location>
</feature>
<evidence type="ECO:0000256" key="3">
    <source>
        <dbReference type="ARBA" id="ARBA00022816"/>
    </source>
</evidence>
<organism evidence="10 11">
    <name type="scientific">Penicillium flavigenum</name>
    <dbReference type="NCBI Taxonomy" id="254877"/>
    <lineage>
        <taxon>Eukaryota</taxon>
        <taxon>Fungi</taxon>
        <taxon>Dikarya</taxon>
        <taxon>Ascomycota</taxon>
        <taxon>Pezizomycotina</taxon>
        <taxon>Eurotiomycetes</taxon>
        <taxon>Eurotiomycetidae</taxon>
        <taxon>Eurotiales</taxon>
        <taxon>Aspergillaceae</taxon>
        <taxon>Penicillium</taxon>
    </lineage>
</organism>
<dbReference type="GO" id="GO:0015031">
    <property type="term" value="P:protein transport"/>
    <property type="evidence" value="ECO:0007669"/>
    <property type="project" value="UniProtKB-KW"/>
</dbReference>
<comment type="caution">
    <text evidence="10">The sequence shown here is derived from an EMBL/GenBank/DDBJ whole genome shotgun (WGS) entry which is preliminary data.</text>
</comment>
<feature type="compositionally biased region" description="Low complexity" evidence="8">
    <location>
        <begin position="1105"/>
        <end position="1120"/>
    </location>
</feature>
<proteinExistence type="predicted"/>
<dbReference type="CDD" id="cd13170">
    <property type="entry name" value="RanBD_NUP50"/>
    <property type="match status" value="1"/>
</dbReference>
<name>A0A1V6SUT4_9EURO</name>
<keyword evidence="6" id="KW-0906">Nuclear pore complex</keyword>
<feature type="compositionally biased region" description="Low complexity" evidence="8">
    <location>
        <begin position="475"/>
        <end position="488"/>
    </location>
</feature>
<keyword evidence="4" id="KW-0653">Protein transport</keyword>
<feature type="compositionally biased region" description="Low complexity" evidence="8">
    <location>
        <begin position="705"/>
        <end position="727"/>
    </location>
</feature>
<feature type="compositionally biased region" description="Polar residues" evidence="8">
    <location>
        <begin position="130"/>
        <end position="150"/>
    </location>
</feature>
<evidence type="ECO:0000256" key="6">
    <source>
        <dbReference type="ARBA" id="ARBA00023132"/>
    </source>
</evidence>
<feature type="compositionally biased region" description="Low complexity" evidence="8">
    <location>
        <begin position="924"/>
        <end position="955"/>
    </location>
</feature>
<feature type="compositionally biased region" description="Low complexity" evidence="8">
    <location>
        <begin position="60"/>
        <end position="95"/>
    </location>
</feature>
<evidence type="ECO:0000256" key="5">
    <source>
        <dbReference type="ARBA" id="ARBA00023010"/>
    </source>
</evidence>
<dbReference type="Pfam" id="PF08911">
    <property type="entry name" value="NUP50"/>
    <property type="match status" value="1"/>
</dbReference>
<dbReference type="GO" id="GO:0005643">
    <property type="term" value="C:nuclear pore"/>
    <property type="evidence" value="ECO:0007669"/>
    <property type="project" value="UniProtKB-SubCell"/>
</dbReference>
<feature type="compositionally biased region" description="Basic and acidic residues" evidence="8">
    <location>
        <begin position="832"/>
        <end position="844"/>
    </location>
</feature>
<reference evidence="11" key="1">
    <citation type="journal article" date="2017" name="Nat. Microbiol.">
        <title>Global analysis of biosynthetic gene clusters reveals vast potential of secondary metabolite production in Penicillium species.</title>
        <authorList>
            <person name="Nielsen J.C."/>
            <person name="Grijseels S."/>
            <person name="Prigent S."/>
            <person name="Ji B."/>
            <person name="Dainat J."/>
            <person name="Nielsen K.F."/>
            <person name="Frisvad J.C."/>
            <person name="Workman M."/>
            <person name="Nielsen J."/>
        </authorList>
    </citation>
    <scope>NUCLEOTIDE SEQUENCE [LARGE SCALE GENOMIC DNA]</scope>
    <source>
        <strain evidence="11">IBT 14082</strain>
    </source>
</reference>
<feature type="compositionally biased region" description="Polar residues" evidence="8">
    <location>
        <begin position="598"/>
        <end position="616"/>
    </location>
</feature>
<dbReference type="EMBL" id="MLQL01000023">
    <property type="protein sequence ID" value="OQE17771.1"/>
    <property type="molecule type" value="Genomic_DNA"/>
</dbReference>
<feature type="compositionally biased region" description="Polar residues" evidence="8">
    <location>
        <begin position="411"/>
        <end position="433"/>
    </location>
</feature>
<dbReference type="SMART" id="SM00160">
    <property type="entry name" value="RanBD"/>
    <property type="match status" value="1"/>
</dbReference>
<protein>
    <recommendedName>
        <fullName evidence="9">RanBD1 domain-containing protein</fullName>
    </recommendedName>
</protein>
<feature type="compositionally biased region" description="Polar residues" evidence="8">
    <location>
        <begin position="233"/>
        <end position="243"/>
    </location>
</feature>
<dbReference type="InterPro" id="IPR011993">
    <property type="entry name" value="PH-like_dom_sf"/>
</dbReference>
<dbReference type="PANTHER" id="PTHR38697:SF1">
    <property type="entry name" value="NUCLEAR PORE COMPLEX PROTEIN SIMILAR TO S. CEREVISIAE NUP2 (EUROFUNG)"/>
    <property type="match status" value="1"/>
</dbReference>
<dbReference type="PROSITE" id="PS50196">
    <property type="entry name" value="RANBD1"/>
    <property type="match status" value="1"/>
</dbReference>
<keyword evidence="3" id="KW-0509">mRNA transport</keyword>
<evidence type="ECO:0000256" key="2">
    <source>
        <dbReference type="ARBA" id="ARBA00022448"/>
    </source>
</evidence>
<dbReference type="SUPFAM" id="SSF50729">
    <property type="entry name" value="PH domain-like"/>
    <property type="match status" value="1"/>
</dbReference>
<dbReference type="Gene3D" id="2.30.29.30">
    <property type="entry name" value="Pleckstrin-homology domain (PH domain)/Phosphotyrosine-binding domain (PTB)"/>
    <property type="match status" value="1"/>
</dbReference>
<dbReference type="InterPro" id="IPR053074">
    <property type="entry name" value="NPC_Nucleoporin"/>
</dbReference>
<dbReference type="InterPro" id="IPR000156">
    <property type="entry name" value="Ran_bind_dom"/>
</dbReference>
<feature type="region of interest" description="Disordered" evidence="8">
    <location>
        <begin position="562"/>
        <end position="748"/>
    </location>
</feature>
<feature type="region of interest" description="Disordered" evidence="8">
    <location>
        <begin position="989"/>
        <end position="1252"/>
    </location>
</feature>
<feature type="region of interest" description="Disordered" evidence="8">
    <location>
        <begin position="1"/>
        <end position="549"/>
    </location>
</feature>
<feature type="compositionally biased region" description="Acidic residues" evidence="8">
    <location>
        <begin position="1006"/>
        <end position="1015"/>
    </location>
</feature>